<name>A0ABN1WHA7_9ACTN</name>
<dbReference type="RefSeq" id="WP_344442882.1">
    <property type="nucleotide sequence ID" value="NZ_BAAALF010000063.1"/>
</dbReference>
<comment type="caution">
    <text evidence="2">The sequence shown here is derived from an EMBL/GenBank/DDBJ whole genome shotgun (WGS) entry which is preliminary data.</text>
</comment>
<evidence type="ECO:0000313" key="3">
    <source>
        <dbReference type="Proteomes" id="UP001500037"/>
    </source>
</evidence>
<dbReference type="InterPro" id="IPR036513">
    <property type="entry name" value="STAS_dom_sf"/>
</dbReference>
<dbReference type="Pfam" id="PF13466">
    <property type="entry name" value="STAS_2"/>
    <property type="match status" value="1"/>
</dbReference>
<dbReference type="Gene3D" id="3.30.750.24">
    <property type="entry name" value="STAS domain"/>
    <property type="match status" value="1"/>
</dbReference>
<sequence length="143" mass="15294">MRESSGPDRHDYYSDRPRAVAPRLQVTLSTVPETAVIVHLDGEVDQDTRRFLDDALAQAISDHPPLVIVDLAGLAFCYSSCLNALIAARLDARAAHVEMVLAAASPQTTRLLELTGTDQLFAVHGSVRAALADAGGFRDGTTP</sequence>
<dbReference type="SUPFAM" id="SSF52091">
    <property type="entry name" value="SpoIIaa-like"/>
    <property type="match status" value="1"/>
</dbReference>
<dbReference type="InterPro" id="IPR058548">
    <property type="entry name" value="MlaB-like_STAS"/>
</dbReference>
<dbReference type="EMBL" id="BAAALF010000063">
    <property type="protein sequence ID" value="GAA1243280.1"/>
    <property type="molecule type" value="Genomic_DNA"/>
</dbReference>
<reference evidence="2 3" key="1">
    <citation type="journal article" date="2019" name="Int. J. Syst. Evol. Microbiol.">
        <title>The Global Catalogue of Microorganisms (GCM) 10K type strain sequencing project: providing services to taxonomists for standard genome sequencing and annotation.</title>
        <authorList>
            <consortium name="The Broad Institute Genomics Platform"/>
            <consortium name="The Broad Institute Genome Sequencing Center for Infectious Disease"/>
            <person name="Wu L."/>
            <person name="Ma J."/>
        </authorList>
    </citation>
    <scope>NUCLEOTIDE SEQUENCE [LARGE SCALE GENOMIC DNA]</scope>
    <source>
        <strain evidence="2 3">JCM 13004</strain>
    </source>
</reference>
<dbReference type="Proteomes" id="UP001500037">
    <property type="component" value="Unassembled WGS sequence"/>
</dbReference>
<dbReference type="CDD" id="cd07043">
    <property type="entry name" value="STAS_anti-anti-sigma_factors"/>
    <property type="match status" value="1"/>
</dbReference>
<feature type="domain" description="STAS" evidence="1">
    <location>
        <begin position="36"/>
        <end position="134"/>
    </location>
</feature>
<dbReference type="PROSITE" id="PS50801">
    <property type="entry name" value="STAS"/>
    <property type="match status" value="1"/>
</dbReference>
<evidence type="ECO:0000259" key="1">
    <source>
        <dbReference type="PROSITE" id="PS50801"/>
    </source>
</evidence>
<keyword evidence="3" id="KW-1185">Reference proteome</keyword>
<organism evidence="2 3">
    <name type="scientific">Kitasatospora nipponensis</name>
    <dbReference type="NCBI Taxonomy" id="258049"/>
    <lineage>
        <taxon>Bacteria</taxon>
        <taxon>Bacillati</taxon>
        <taxon>Actinomycetota</taxon>
        <taxon>Actinomycetes</taxon>
        <taxon>Kitasatosporales</taxon>
        <taxon>Streptomycetaceae</taxon>
        <taxon>Kitasatospora</taxon>
    </lineage>
</organism>
<gene>
    <name evidence="2" type="ORF">GCM10009665_37650</name>
</gene>
<proteinExistence type="predicted"/>
<evidence type="ECO:0000313" key="2">
    <source>
        <dbReference type="EMBL" id="GAA1243280.1"/>
    </source>
</evidence>
<dbReference type="PANTHER" id="PTHR33495:SF2">
    <property type="entry name" value="ANTI-SIGMA FACTOR ANTAGONIST TM_1081-RELATED"/>
    <property type="match status" value="1"/>
</dbReference>
<accession>A0ABN1WHA7</accession>
<dbReference type="InterPro" id="IPR002645">
    <property type="entry name" value="STAS_dom"/>
</dbReference>
<dbReference type="PANTHER" id="PTHR33495">
    <property type="entry name" value="ANTI-SIGMA FACTOR ANTAGONIST TM_1081-RELATED-RELATED"/>
    <property type="match status" value="1"/>
</dbReference>
<protein>
    <recommendedName>
        <fullName evidence="1">STAS domain-containing protein</fullName>
    </recommendedName>
</protein>